<dbReference type="Proteomes" id="UP000183287">
    <property type="component" value="Unassembled WGS sequence"/>
</dbReference>
<evidence type="ECO:0000313" key="5">
    <source>
        <dbReference type="EMBL" id="SFM79597.1"/>
    </source>
</evidence>
<sequence length="124" mass="14456">MTDELDKPTFERSCCPIACSLDLLGDKWTLLVIRDLLLGKKRFQEFLESPERIATNVLADRLKKIETAGLVIQQIYQQKPVRYEYVLTKKGDDLKFVLQALVKWGQTYYPGTRVFESVERRLNT</sequence>
<dbReference type="PANTHER" id="PTHR33204:SF37">
    <property type="entry name" value="HTH-TYPE TRANSCRIPTIONAL REGULATOR YODB"/>
    <property type="match status" value="1"/>
</dbReference>
<protein>
    <submittedName>
        <fullName evidence="5">DNA-binding transcriptional regulator, HxlR family</fullName>
    </submittedName>
</protein>
<accession>A0A1I4TSP1</accession>
<dbReference type="RefSeq" id="WP_074906559.1">
    <property type="nucleotide sequence ID" value="NZ_FOUB01000054.1"/>
</dbReference>
<dbReference type="SUPFAM" id="SSF46785">
    <property type="entry name" value="Winged helix' DNA-binding domain"/>
    <property type="match status" value="1"/>
</dbReference>
<dbReference type="GO" id="GO:0003677">
    <property type="term" value="F:DNA binding"/>
    <property type="evidence" value="ECO:0007669"/>
    <property type="project" value="UniProtKB-KW"/>
</dbReference>
<dbReference type="PROSITE" id="PS51118">
    <property type="entry name" value="HTH_HXLR"/>
    <property type="match status" value="1"/>
</dbReference>
<feature type="domain" description="HTH hxlR-type" evidence="4">
    <location>
        <begin position="15"/>
        <end position="113"/>
    </location>
</feature>
<dbReference type="InterPro" id="IPR036390">
    <property type="entry name" value="WH_DNA-bd_sf"/>
</dbReference>
<evidence type="ECO:0000259" key="4">
    <source>
        <dbReference type="PROSITE" id="PS51118"/>
    </source>
</evidence>
<dbReference type="EMBL" id="FOUB01000054">
    <property type="protein sequence ID" value="SFM79597.1"/>
    <property type="molecule type" value="Genomic_DNA"/>
</dbReference>
<evidence type="ECO:0000256" key="1">
    <source>
        <dbReference type="ARBA" id="ARBA00023015"/>
    </source>
</evidence>
<evidence type="ECO:0000256" key="2">
    <source>
        <dbReference type="ARBA" id="ARBA00023125"/>
    </source>
</evidence>
<dbReference type="PANTHER" id="PTHR33204">
    <property type="entry name" value="TRANSCRIPTIONAL REGULATOR, MARR FAMILY"/>
    <property type="match status" value="1"/>
</dbReference>
<keyword evidence="6" id="KW-1185">Reference proteome</keyword>
<name>A0A1I4TSP1_9PROT</name>
<gene>
    <name evidence="5" type="ORF">SAMN05421863_105410</name>
</gene>
<evidence type="ECO:0000256" key="3">
    <source>
        <dbReference type="ARBA" id="ARBA00023163"/>
    </source>
</evidence>
<keyword evidence="3" id="KW-0804">Transcription</keyword>
<dbReference type="InterPro" id="IPR002577">
    <property type="entry name" value="HTH_HxlR"/>
</dbReference>
<keyword evidence="1" id="KW-0805">Transcription regulation</keyword>
<dbReference type="Gene3D" id="1.10.10.10">
    <property type="entry name" value="Winged helix-like DNA-binding domain superfamily/Winged helix DNA-binding domain"/>
    <property type="match status" value="1"/>
</dbReference>
<dbReference type="InterPro" id="IPR036388">
    <property type="entry name" value="WH-like_DNA-bd_sf"/>
</dbReference>
<evidence type="ECO:0000313" key="6">
    <source>
        <dbReference type="Proteomes" id="UP000183287"/>
    </source>
</evidence>
<dbReference type="Pfam" id="PF01638">
    <property type="entry name" value="HxlR"/>
    <property type="match status" value="1"/>
</dbReference>
<proteinExistence type="predicted"/>
<organism evidence="5 6">
    <name type="scientific">Nitrosomonas communis</name>
    <dbReference type="NCBI Taxonomy" id="44574"/>
    <lineage>
        <taxon>Bacteria</taxon>
        <taxon>Pseudomonadati</taxon>
        <taxon>Pseudomonadota</taxon>
        <taxon>Betaproteobacteria</taxon>
        <taxon>Nitrosomonadales</taxon>
        <taxon>Nitrosomonadaceae</taxon>
        <taxon>Nitrosomonas</taxon>
    </lineage>
</organism>
<keyword evidence="2 5" id="KW-0238">DNA-binding</keyword>
<dbReference type="OrthoDB" id="9807069at2"/>
<dbReference type="AlphaFoldDB" id="A0A1I4TSP1"/>
<reference evidence="6" key="1">
    <citation type="submission" date="2016-10" db="EMBL/GenBank/DDBJ databases">
        <authorList>
            <person name="Varghese N."/>
            <person name="Submissions S."/>
        </authorList>
    </citation>
    <scope>NUCLEOTIDE SEQUENCE [LARGE SCALE GENOMIC DNA]</scope>
    <source>
        <strain evidence="6">Nm44</strain>
    </source>
</reference>